<name>A0A418NDJ5_9FLAO</name>
<sequence>MSDLPGPYRDHCLFQLYLEHKVHEIYQGKVINKLLDHTLDVNLDNIVDHRKFKIIKDVPDYLRFERNIPQNSKLLRIAQYNGYLINLKGYKKIEDFLNSQLSKRNTKNLHSKKRKLELQGSIEYKVLTGPIEESIYSNIFDDFKRLLLTRFDEKKIFNRDLFHWQELYAHTYPKLVQEKAMLFVIFKDNEPICIALNYILGNSMFSHIQTYHVGYSQYNMGDINMLFQLEWCLINNIDIFDVSKGRNPYKEKWCNHTYRLFYEIVYPKGSFLMALKAKNIGYRLSLMQKLRDIGLLGNIVNVDKWLYFKNKGRLKAITK</sequence>
<dbReference type="SUPFAM" id="SSF55729">
    <property type="entry name" value="Acyl-CoA N-acyltransferases (Nat)"/>
    <property type="match status" value="1"/>
</dbReference>
<dbReference type="EMBL" id="VNWL01000006">
    <property type="protein sequence ID" value="TXK08528.1"/>
    <property type="molecule type" value="Genomic_DNA"/>
</dbReference>
<accession>A0A418NDJ5</accession>
<dbReference type="EMBL" id="QXFJ01000007">
    <property type="protein sequence ID" value="RIV74406.1"/>
    <property type="molecule type" value="Genomic_DNA"/>
</dbReference>
<evidence type="ECO:0000259" key="1">
    <source>
        <dbReference type="Pfam" id="PF13480"/>
    </source>
</evidence>
<dbReference type="Proteomes" id="UP000284189">
    <property type="component" value="Unassembled WGS sequence"/>
</dbReference>
<dbReference type="InterPro" id="IPR038740">
    <property type="entry name" value="BioF2-like_GNAT_dom"/>
</dbReference>
<dbReference type="AlphaFoldDB" id="A0A418NDJ5"/>
<dbReference type="InterPro" id="IPR016181">
    <property type="entry name" value="Acyl_CoA_acyltransferase"/>
</dbReference>
<dbReference type="GO" id="GO:0016740">
    <property type="term" value="F:transferase activity"/>
    <property type="evidence" value="ECO:0007669"/>
    <property type="project" value="UniProtKB-KW"/>
</dbReference>
<gene>
    <name evidence="2" type="ORF">D2U88_00625</name>
    <name evidence="3" type="ORF">FQ019_00605</name>
</gene>
<dbReference type="Proteomes" id="UP000321528">
    <property type="component" value="Unassembled WGS sequence"/>
</dbReference>
<feature type="domain" description="BioF2-like acetyltransferase" evidence="1">
    <location>
        <begin position="106"/>
        <end position="251"/>
    </location>
</feature>
<proteinExistence type="predicted"/>
<evidence type="ECO:0000313" key="3">
    <source>
        <dbReference type="EMBL" id="TXK08528.1"/>
    </source>
</evidence>
<evidence type="ECO:0000313" key="5">
    <source>
        <dbReference type="Proteomes" id="UP000321528"/>
    </source>
</evidence>
<dbReference type="RefSeq" id="WP_119638366.1">
    <property type="nucleotide sequence ID" value="NZ_QXFJ01000007.1"/>
</dbReference>
<dbReference type="Pfam" id="PF13480">
    <property type="entry name" value="Acetyltransf_6"/>
    <property type="match status" value="1"/>
</dbReference>
<dbReference type="OrthoDB" id="1422531at2"/>
<keyword evidence="5" id="KW-1185">Reference proteome</keyword>
<protein>
    <submittedName>
        <fullName evidence="2">GNAT family N-acetyltransferase</fullName>
    </submittedName>
</protein>
<keyword evidence="2" id="KW-0808">Transferase</keyword>
<dbReference type="Gene3D" id="3.40.630.30">
    <property type="match status" value="1"/>
</dbReference>
<organism evidence="2 4">
    <name type="scientific">Flagellimonas aequoris</name>
    <dbReference type="NCBI Taxonomy" id="2306997"/>
    <lineage>
        <taxon>Bacteria</taxon>
        <taxon>Pseudomonadati</taxon>
        <taxon>Bacteroidota</taxon>
        <taxon>Flavobacteriia</taxon>
        <taxon>Flavobacteriales</taxon>
        <taxon>Flavobacteriaceae</taxon>
        <taxon>Flagellimonas</taxon>
    </lineage>
</organism>
<evidence type="ECO:0000313" key="2">
    <source>
        <dbReference type="EMBL" id="RIV74406.1"/>
    </source>
</evidence>
<evidence type="ECO:0000313" key="4">
    <source>
        <dbReference type="Proteomes" id="UP000284189"/>
    </source>
</evidence>
<reference evidence="3 5" key="2">
    <citation type="submission" date="2019-07" db="EMBL/GenBank/DDBJ databases">
        <title>Draft genome of two Muricauda strains isolated from deep sea.</title>
        <authorList>
            <person name="Sun C."/>
        </authorList>
    </citation>
    <scope>NUCLEOTIDE SEQUENCE [LARGE SCALE GENOMIC DNA]</scope>
    <source>
        <strain evidence="3 5">NH166</strain>
    </source>
</reference>
<reference evidence="2 4" key="1">
    <citation type="submission" date="2018-08" db="EMBL/GenBank/DDBJ databases">
        <title>Proposal of Muricauda 72 sp.nov. and Muricauda NH166 sp.nov., isolated from seawater.</title>
        <authorList>
            <person name="Cheng H."/>
            <person name="Wu Y.-H."/>
            <person name="Guo L.-L."/>
            <person name="Xu X.-W."/>
        </authorList>
    </citation>
    <scope>NUCLEOTIDE SEQUENCE [LARGE SCALE GENOMIC DNA]</scope>
    <source>
        <strain evidence="2 4">NH166</strain>
    </source>
</reference>
<comment type="caution">
    <text evidence="2">The sequence shown here is derived from an EMBL/GenBank/DDBJ whole genome shotgun (WGS) entry which is preliminary data.</text>
</comment>